<reference evidence="8" key="1">
    <citation type="journal article" date="2019" name="Int. J. Syst. Evol. Microbiol.">
        <title>The Global Catalogue of Microorganisms (GCM) 10K type strain sequencing project: providing services to taxonomists for standard genome sequencing and annotation.</title>
        <authorList>
            <consortium name="The Broad Institute Genomics Platform"/>
            <consortium name="The Broad Institute Genome Sequencing Center for Infectious Disease"/>
            <person name="Wu L."/>
            <person name="Ma J."/>
        </authorList>
    </citation>
    <scope>NUCLEOTIDE SEQUENCE [LARGE SCALE GENOMIC DNA]</scope>
    <source>
        <strain evidence="8">CGMCC 1.12477</strain>
    </source>
</reference>
<dbReference type="Proteomes" id="UP001597351">
    <property type="component" value="Unassembled WGS sequence"/>
</dbReference>
<feature type="compositionally biased region" description="Polar residues" evidence="3">
    <location>
        <begin position="96"/>
        <end position="109"/>
    </location>
</feature>
<comment type="similarity">
    <text evidence="1">Belongs to the N-acetylmuramoyl-L-alanine amidase 2 family.</text>
</comment>
<comment type="caution">
    <text evidence="7">The sequence shown here is derived from an EMBL/GenBank/DDBJ whole genome shotgun (WGS) entry which is preliminary data.</text>
</comment>
<feature type="signal peptide" evidence="4">
    <location>
        <begin position="1"/>
        <end position="23"/>
    </location>
</feature>
<dbReference type="CDD" id="cd06583">
    <property type="entry name" value="PGRP"/>
    <property type="match status" value="1"/>
</dbReference>
<dbReference type="InterPro" id="IPR036505">
    <property type="entry name" value="Amidase/PGRP_sf"/>
</dbReference>
<dbReference type="SUPFAM" id="SSF69318">
    <property type="entry name" value="Integrin alpha N-terminal domain"/>
    <property type="match status" value="2"/>
</dbReference>
<dbReference type="InterPro" id="IPR002502">
    <property type="entry name" value="Amidase_domain"/>
</dbReference>
<feature type="domain" description="Peptidoglycan recognition protein family" evidence="6">
    <location>
        <begin position="250"/>
        <end position="400"/>
    </location>
</feature>
<organism evidence="7 8">
    <name type="scientific">Nocardioides aestuarii</name>
    <dbReference type="NCBI Taxonomy" id="252231"/>
    <lineage>
        <taxon>Bacteria</taxon>
        <taxon>Bacillati</taxon>
        <taxon>Actinomycetota</taxon>
        <taxon>Actinomycetes</taxon>
        <taxon>Propionibacteriales</taxon>
        <taxon>Nocardioidaceae</taxon>
        <taxon>Nocardioides</taxon>
    </lineage>
</organism>
<evidence type="ECO:0000259" key="5">
    <source>
        <dbReference type="SMART" id="SM00644"/>
    </source>
</evidence>
<protein>
    <submittedName>
        <fullName evidence="7">FG-GAP-like repeat-containing protein</fullName>
    </submittedName>
</protein>
<evidence type="ECO:0000259" key="6">
    <source>
        <dbReference type="SMART" id="SM00701"/>
    </source>
</evidence>
<evidence type="ECO:0000256" key="4">
    <source>
        <dbReference type="SAM" id="SignalP"/>
    </source>
</evidence>
<dbReference type="InterPro" id="IPR028994">
    <property type="entry name" value="Integrin_alpha_N"/>
</dbReference>
<feature type="chain" id="PRO_5047305567" evidence="4">
    <location>
        <begin position="24"/>
        <end position="939"/>
    </location>
</feature>
<dbReference type="InterPro" id="IPR006619">
    <property type="entry name" value="PGRP_domain_met/bac"/>
</dbReference>
<dbReference type="InterPro" id="IPR013517">
    <property type="entry name" value="FG-GAP"/>
</dbReference>
<dbReference type="SMART" id="SM00701">
    <property type="entry name" value="PGRP"/>
    <property type="match status" value="1"/>
</dbReference>
<dbReference type="Pfam" id="PF13517">
    <property type="entry name" value="FG-GAP_3"/>
    <property type="match status" value="3"/>
</dbReference>
<feature type="region of interest" description="Disordered" evidence="3">
    <location>
        <begin position="84"/>
        <end position="109"/>
    </location>
</feature>
<name>A0ABW4TNC0_9ACTN</name>
<dbReference type="SMART" id="SM00644">
    <property type="entry name" value="Ami_2"/>
    <property type="match status" value="1"/>
</dbReference>
<feature type="region of interest" description="Disordered" evidence="3">
    <location>
        <begin position="211"/>
        <end position="246"/>
    </location>
</feature>
<dbReference type="RefSeq" id="WP_343919950.1">
    <property type="nucleotide sequence ID" value="NZ_BAAAJT010000002.1"/>
</dbReference>
<evidence type="ECO:0000313" key="8">
    <source>
        <dbReference type="Proteomes" id="UP001597351"/>
    </source>
</evidence>
<gene>
    <name evidence="7" type="ORF">ACFSDE_15285</name>
</gene>
<evidence type="ECO:0000256" key="1">
    <source>
        <dbReference type="ARBA" id="ARBA00007553"/>
    </source>
</evidence>
<dbReference type="InterPro" id="IPR015510">
    <property type="entry name" value="PGRP"/>
</dbReference>
<dbReference type="Gene3D" id="3.40.80.10">
    <property type="entry name" value="Peptidoglycan recognition protein-like"/>
    <property type="match status" value="1"/>
</dbReference>
<dbReference type="EMBL" id="JBHUGD010000003">
    <property type="protein sequence ID" value="MFD1948164.1"/>
    <property type="molecule type" value="Genomic_DNA"/>
</dbReference>
<dbReference type="Gene3D" id="2.130.10.130">
    <property type="entry name" value="Integrin alpha, N-terminal"/>
    <property type="match status" value="1"/>
</dbReference>
<evidence type="ECO:0000256" key="2">
    <source>
        <dbReference type="ARBA" id="ARBA00022729"/>
    </source>
</evidence>
<dbReference type="PANTHER" id="PTHR11022:SF41">
    <property type="entry name" value="PEPTIDOGLYCAN-RECOGNITION PROTEIN LC-RELATED"/>
    <property type="match status" value="1"/>
</dbReference>
<accession>A0ABW4TNC0</accession>
<keyword evidence="2 4" id="KW-0732">Signal</keyword>
<dbReference type="SUPFAM" id="SSF55846">
    <property type="entry name" value="N-acetylmuramoyl-L-alanine amidase-like"/>
    <property type="match status" value="1"/>
</dbReference>
<evidence type="ECO:0000256" key="3">
    <source>
        <dbReference type="SAM" id="MobiDB-lite"/>
    </source>
</evidence>
<dbReference type="PANTHER" id="PTHR11022">
    <property type="entry name" value="PEPTIDOGLYCAN RECOGNITION PROTEIN"/>
    <property type="match status" value="1"/>
</dbReference>
<sequence length="939" mass="97947">MRPSKAHFVTSCQQLLALGVVLAALTPAATVVSLDVVHTPQGDATSGLGAPGEGRRLTLSAYTAESHHRSRVPTAPVDAELTEYPLTASAGDARSPRTSRTTSGERIGTTSVLSRPAPVVGYGGVGVTWAPDQAADDEDLSFTVRTRTDGEWSGWTELEYHDEHAPDPDSREGRHARPGTDVLFVGHVDDVQVRADADGSAVPSGMSLAVVGPGKATRSEREAPAIDTGDLPAARSEAPAAGVATVTPEPQIYSRAQWGANEALRDKGSLRYFEVHAGFVHHTVNANDYSRDEVPGLLRSIYAYHTQSRGWSDVGYNFLVDRFGRIWEGRYGGVDRPVVGAHTLGYNDYSFAMSAIGNFDVARPSSAMVQAYGALMAWKLSLHGVDAADPSQQVGPDTFRAINGHRDAGQTACPGRYLYAKLDRIRELAAGVQEDWAGRDLRSDLAATPHPDLVVRRASDGRVLVLPTGGLTGLGRPVVSTGLAAGADTVVASPDLTGDGIGDLLVRSADGSASLLPGDGSGGYAAATRTWTSTFAGRSLLTAVGDLDGDGDHDLVGRDADGRPVAYLGDGAGALTRQRLDGDWAAWTSLTATGDVDGDGDADLLARDAAGALWLVPGTGAAGFGTPTKVAGSWTRWSSVTGFGDFTRDGRPDLLVRAAAGSPAYVLPGRAGTTFGEPLGRITRLKRGSIAGSAQFTAGAMPDAVVVKGDDVHTLPNLDTTELLPPVPAGFAVGRGATLLNVGDWDRDGDGDILVRTAKGGLFLRQGNGTGRFPDKVRVGRGFEDVRLLAAVGDATGDGWPDLMGQPVGGSMRLYPGNGLLGLKPSYVAHSAISAATQVGVGRWDGDGAPDTLLRSGDSLALYPGNGPGGLTGRSALGFDAARYDWVIGVSDLRLTGHGDLVVREKDTGRLYALTVTARKGITSRRLLGQGMEAYDRAG</sequence>
<keyword evidence="8" id="KW-1185">Reference proteome</keyword>
<feature type="domain" description="N-acetylmuramoyl-L-alanine amidase" evidence="5">
    <location>
        <begin position="263"/>
        <end position="415"/>
    </location>
</feature>
<dbReference type="Pfam" id="PF01510">
    <property type="entry name" value="Amidase_2"/>
    <property type="match status" value="1"/>
</dbReference>
<proteinExistence type="inferred from homology"/>
<evidence type="ECO:0000313" key="7">
    <source>
        <dbReference type="EMBL" id="MFD1948164.1"/>
    </source>
</evidence>